<keyword evidence="7" id="KW-0325">Glycoprotein</keyword>
<dbReference type="Gene3D" id="2.90.10.10">
    <property type="entry name" value="Bulb-type lectin domain"/>
    <property type="match status" value="1"/>
</dbReference>
<dbReference type="PROSITE" id="PS50948">
    <property type="entry name" value="PAN"/>
    <property type="match status" value="1"/>
</dbReference>
<dbReference type="InterPro" id="IPR000858">
    <property type="entry name" value="S_locus_glycoprot_dom"/>
</dbReference>
<dbReference type="AlphaFoldDB" id="A0AA86W687"/>
<evidence type="ECO:0000256" key="9">
    <source>
        <dbReference type="ARBA" id="ARBA00048679"/>
    </source>
</evidence>
<dbReference type="SMART" id="SM00108">
    <property type="entry name" value="B_lectin"/>
    <property type="match status" value="1"/>
</dbReference>
<dbReference type="PROSITE" id="PS50026">
    <property type="entry name" value="EGF_3"/>
    <property type="match status" value="1"/>
</dbReference>
<evidence type="ECO:0000256" key="2">
    <source>
        <dbReference type="ARBA" id="ARBA00012513"/>
    </source>
</evidence>
<evidence type="ECO:0000313" key="15">
    <source>
        <dbReference type="Proteomes" id="UP001189624"/>
    </source>
</evidence>
<dbReference type="GO" id="GO:0004674">
    <property type="term" value="F:protein serine/threonine kinase activity"/>
    <property type="evidence" value="ECO:0007669"/>
    <property type="project" value="UniProtKB-EC"/>
</dbReference>
<dbReference type="InterPro" id="IPR003609">
    <property type="entry name" value="Pan_app"/>
</dbReference>
<dbReference type="InterPro" id="IPR000742">
    <property type="entry name" value="EGF"/>
</dbReference>
<evidence type="ECO:0000256" key="10">
    <source>
        <dbReference type="PROSITE-ProRule" id="PRU00076"/>
    </source>
</evidence>
<evidence type="ECO:0000256" key="5">
    <source>
        <dbReference type="ARBA" id="ARBA00023157"/>
    </source>
</evidence>
<dbReference type="CDD" id="cd00028">
    <property type="entry name" value="B_lectin"/>
    <property type="match status" value="1"/>
</dbReference>
<name>A0AA86W687_9FABA</name>
<dbReference type="InterPro" id="IPR001480">
    <property type="entry name" value="Bulb-type_lectin_dom"/>
</dbReference>
<feature type="domain" description="EGF-like" evidence="11">
    <location>
        <begin position="277"/>
        <end position="314"/>
    </location>
</feature>
<evidence type="ECO:0000256" key="6">
    <source>
        <dbReference type="ARBA" id="ARBA00023170"/>
    </source>
</evidence>
<dbReference type="FunFam" id="3.50.4.10:FF:000002">
    <property type="entry name" value="G-type lectin S-receptor-like serine/threonine-protein kinase"/>
    <property type="match status" value="1"/>
</dbReference>
<dbReference type="SUPFAM" id="SSF51110">
    <property type="entry name" value="alpha-D-mannose-specific plant lectins"/>
    <property type="match status" value="1"/>
</dbReference>
<keyword evidence="5" id="KW-1015">Disulfide bond</keyword>
<dbReference type="EMBL" id="OY731408">
    <property type="protein sequence ID" value="CAJ1978625.1"/>
    <property type="molecule type" value="Genomic_DNA"/>
</dbReference>
<comment type="function">
    <text evidence="1">Involved in sporophytic self-incompatibility system (the inability of flowering plants to achieve self-fertilization).</text>
</comment>
<evidence type="ECO:0000256" key="8">
    <source>
        <dbReference type="ARBA" id="ARBA00047899"/>
    </source>
</evidence>
<dbReference type="Proteomes" id="UP001189624">
    <property type="component" value="Chromosome 11"/>
</dbReference>
<gene>
    <name evidence="14" type="ORF">AYBTSS11_LOCUS30821</name>
</gene>
<evidence type="ECO:0000259" key="13">
    <source>
        <dbReference type="PROSITE" id="PS50948"/>
    </source>
</evidence>
<keyword evidence="15" id="KW-1185">Reference proteome</keyword>
<dbReference type="PANTHER" id="PTHR32444">
    <property type="entry name" value="BULB-TYPE LECTIN DOMAIN-CONTAINING PROTEIN"/>
    <property type="match status" value="1"/>
</dbReference>
<dbReference type="Pfam" id="PF08276">
    <property type="entry name" value="PAN_2"/>
    <property type="match status" value="1"/>
</dbReference>
<dbReference type="InterPro" id="IPR036426">
    <property type="entry name" value="Bulb-type_lectin_dom_sf"/>
</dbReference>
<comment type="catalytic activity">
    <reaction evidence="9">
        <text>L-seryl-[protein] + ATP = O-phospho-L-seryl-[protein] + ADP + H(+)</text>
        <dbReference type="Rhea" id="RHEA:17989"/>
        <dbReference type="Rhea" id="RHEA-COMP:9863"/>
        <dbReference type="Rhea" id="RHEA-COMP:11604"/>
        <dbReference type="ChEBI" id="CHEBI:15378"/>
        <dbReference type="ChEBI" id="CHEBI:29999"/>
        <dbReference type="ChEBI" id="CHEBI:30616"/>
        <dbReference type="ChEBI" id="CHEBI:83421"/>
        <dbReference type="ChEBI" id="CHEBI:456216"/>
        <dbReference type="EC" id="2.7.11.1"/>
    </reaction>
</comment>
<evidence type="ECO:0000256" key="7">
    <source>
        <dbReference type="ARBA" id="ARBA00023180"/>
    </source>
</evidence>
<dbReference type="CDD" id="cd01098">
    <property type="entry name" value="PAN_AP_plant"/>
    <property type="match status" value="1"/>
</dbReference>
<dbReference type="InterPro" id="IPR035446">
    <property type="entry name" value="SLSG/EP1"/>
</dbReference>
<comment type="caution">
    <text evidence="10">Lacks conserved residue(s) required for the propagation of feature annotation.</text>
</comment>
<dbReference type="Gene3D" id="3.50.4.10">
    <property type="entry name" value="Hepatocyte Growth Factor"/>
    <property type="match status" value="1"/>
</dbReference>
<keyword evidence="10" id="KW-0245">EGF-like domain</keyword>
<comment type="catalytic activity">
    <reaction evidence="8">
        <text>L-threonyl-[protein] + ATP = O-phospho-L-threonyl-[protein] + ADP + H(+)</text>
        <dbReference type="Rhea" id="RHEA:46608"/>
        <dbReference type="Rhea" id="RHEA-COMP:11060"/>
        <dbReference type="Rhea" id="RHEA-COMP:11605"/>
        <dbReference type="ChEBI" id="CHEBI:15378"/>
        <dbReference type="ChEBI" id="CHEBI:30013"/>
        <dbReference type="ChEBI" id="CHEBI:30616"/>
        <dbReference type="ChEBI" id="CHEBI:61977"/>
        <dbReference type="ChEBI" id="CHEBI:456216"/>
        <dbReference type="EC" id="2.7.11.1"/>
    </reaction>
</comment>
<keyword evidence="4" id="KW-0732">Signal</keyword>
<evidence type="ECO:0000256" key="4">
    <source>
        <dbReference type="ARBA" id="ARBA00022729"/>
    </source>
</evidence>
<protein>
    <recommendedName>
        <fullName evidence="2">non-specific serine/threonine protein kinase</fullName>
        <ecNumber evidence="2">2.7.11.1</ecNumber>
    </recommendedName>
</protein>
<accession>A0AA86W687</accession>
<evidence type="ECO:0000256" key="1">
    <source>
        <dbReference type="ARBA" id="ARBA00003061"/>
    </source>
</evidence>
<dbReference type="PIRSF" id="PIRSF002686">
    <property type="entry name" value="SLG"/>
    <property type="match status" value="1"/>
</dbReference>
<evidence type="ECO:0000259" key="11">
    <source>
        <dbReference type="PROSITE" id="PS50026"/>
    </source>
</evidence>
<dbReference type="Pfam" id="PF01453">
    <property type="entry name" value="B_lectin"/>
    <property type="match status" value="1"/>
</dbReference>
<dbReference type="SMART" id="SM00473">
    <property type="entry name" value="PAN_AP"/>
    <property type="match status" value="1"/>
</dbReference>
<dbReference type="Gramene" id="rna-AYBTSS11_LOCUS30821">
    <property type="protein sequence ID" value="CAJ1978625.1"/>
    <property type="gene ID" value="gene-AYBTSS11_LOCUS30821"/>
</dbReference>
<dbReference type="PROSITE" id="PS50927">
    <property type="entry name" value="BULB_LECTIN"/>
    <property type="match status" value="1"/>
</dbReference>
<dbReference type="PANTHER" id="PTHR32444:SF183">
    <property type="entry name" value="APPLE DOMAIN-CONTAINING PROTEIN"/>
    <property type="match status" value="1"/>
</dbReference>
<feature type="domain" description="Bulb-type lectin" evidence="12">
    <location>
        <begin position="17"/>
        <end position="139"/>
    </location>
</feature>
<feature type="domain" description="Apple" evidence="13">
    <location>
        <begin position="333"/>
        <end position="416"/>
    </location>
</feature>
<proteinExistence type="predicted"/>
<dbReference type="GO" id="GO:0048544">
    <property type="term" value="P:recognition of pollen"/>
    <property type="evidence" value="ECO:0007669"/>
    <property type="project" value="InterPro"/>
</dbReference>
<evidence type="ECO:0000313" key="14">
    <source>
        <dbReference type="EMBL" id="CAJ1978625.1"/>
    </source>
</evidence>
<dbReference type="FunFam" id="2.90.10.10:FF:000004">
    <property type="entry name" value="G-type lectin S-receptor-like serine/threonine-protein kinase"/>
    <property type="match status" value="1"/>
</dbReference>
<keyword evidence="3" id="KW-0597">Phosphoprotein</keyword>
<keyword evidence="6" id="KW-0675">Receptor</keyword>
<sequence length="422" mass="47149">MSDYQVLKYAGGVCGAKNSLSVSQSIQDGESLVSENGTFEVGFFSPGNSTGRYLGVWCRNLSPLTVVWVANRGLPLKNNLGTLQLNEKGVLVILNGANSTVWWSKISNKAVTNPIVHILDSGNLVIKNGEGTKKENFLWQSFDYPGDTIMPGMKLGWNLETGVDRYFSSWKSADDPAKGEYSFKVDIRGYPQLVLMKGSTVKFRPGSWNGLALTGYPTQQLKGKQIYKFVMNTKEVYHLYENLENLFVIYRLNPSGILQGLAWTSQTSDQIVIVTGAEDSCDIYAFCGVNSMCNMYGNTPKCDCLKGYVPKFPEQWNISYWSGGCVPMNKYVCKNHTGYFLRYTNMKLPDTSLSWFSKAMNLEECQKSCVKNCSCSAYANLDIRDGGSGCLLWFDDLVDMRRFSQWGQDLYISVPASELVND</sequence>
<dbReference type="Pfam" id="PF00954">
    <property type="entry name" value="S_locus_glycop"/>
    <property type="match status" value="1"/>
</dbReference>
<reference evidence="14" key="1">
    <citation type="submission" date="2023-10" db="EMBL/GenBank/DDBJ databases">
        <authorList>
            <person name="Domelevo Entfellner J.-B."/>
        </authorList>
    </citation>
    <scope>NUCLEOTIDE SEQUENCE</scope>
</reference>
<evidence type="ECO:0000259" key="12">
    <source>
        <dbReference type="PROSITE" id="PS50927"/>
    </source>
</evidence>
<evidence type="ECO:0000256" key="3">
    <source>
        <dbReference type="ARBA" id="ARBA00022553"/>
    </source>
</evidence>
<dbReference type="EC" id="2.7.11.1" evidence="2"/>
<organism evidence="14 15">
    <name type="scientific">Sphenostylis stenocarpa</name>
    <dbReference type="NCBI Taxonomy" id="92480"/>
    <lineage>
        <taxon>Eukaryota</taxon>
        <taxon>Viridiplantae</taxon>
        <taxon>Streptophyta</taxon>
        <taxon>Embryophyta</taxon>
        <taxon>Tracheophyta</taxon>
        <taxon>Spermatophyta</taxon>
        <taxon>Magnoliopsida</taxon>
        <taxon>eudicotyledons</taxon>
        <taxon>Gunneridae</taxon>
        <taxon>Pentapetalae</taxon>
        <taxon>rosids</taxon>
        <taxon>fabids</taxon>
        <taxon>Fabales</taxon>
        <taxon>Fabaceae</taxon>
        <taxon>Papilionoideae</taxon>
        <taxon>50 kb inversion clade</taxon>
        <taxon>NPAAA clade</taxon>
        <taxon>indigoferoid/millettioid clade</taxon>
        <taxon>Phaseoleae</taxon>
        <taxon>Sphenostylis</taxon>
    </lineage>
</organism>